<feature type="region of interest" description="Disordered" evidence="1">
    <location>
        <begin position="160"/>
        <end position="194"/>
    </location>
</feature>
<dbReference type="OrthoDB" id="5985073at2759"/>
<dbReference type="PROSITE" id="PS51212">
    <property type="entry name" value="WSC"/>
    <property type="match status" value="1"/>
</dbReference>
<dbReference type="KEGG" id="bor:COCMIDRAFT_31729"/>
<dbReference type="HOGENOM" id="CLU_077165_0_0_1"/>
<evidence type="ECO:0000313" key="5">
    <source>
        <dbReference type="Proteomes" id="UP000054032"/>
    </source>
</evidence>
<evidence type="ECO:0000256" key="1">
    <source>
        <dbReference type="SAM" id="MobiDB-lite"/>
    </source>
</evidence>
<keyword evidence="2" id="KW-0732">Signal</keyword>
<evidence type="ECO:0000259" key="3">
    <source>
        <dbReference type="PROSITE" id="PS51212"/>
    </source>
</evidence>
<gene>
    <name evidence="4" type="ORF">COCMIDRAFT_31729</name>
</gene>
<keyword evidence="5" id="KW-1185">Reference proteome</keyword>
<sequence>MKTSQILFLSTLYASAHSYMAPKDVGSMPRNLGTPESMSRSHTPDSMDSARPSMECVDSTAKPSCDCTCTNGIRFNQTLSTDAPESPSCSTCEAEKEQYLVQLAINAGLATAREQQLKTDFENAAARETQLKTDLDAAALREQQLQIDFATASAHEQSLETDLEHALSREQQLKSHLDSASTREQHLTASLESKEEAHLATQRDLEAQLKPFKSPTFSIQKCYFTTTKRALTDFYIKDTEMTAYKCKHICRGSRFFGLSDGTSCYCGDVLSEELVEAGDAVCRVKCGGDGYACGGVGVTRVFRYEY</sequence>
<dbReference type="SMART" id="SM00321">
    <property type="entry name" value="WSC"/>
    <property type="match status" value="1"/>
</dbReference>
<feature type="compositionally biased region" description="Polar residues" evidence="1">
    <location>
        <begin position="34"/>
        <end position="46"/>
    </location>
</feature>
<dbReference type="RefSeq" id="XP_007682378.1">
    <property type="nucleotide sequence ID" value="XM_007684188.1"/>
</dbReference>
<feature type="chain" id="PRO_5004886983" description="WSC domain-containing protein" evidence="2">
    <location>
        <begin position="19"/>
        <end position="306"/>
    </location>
</feature>
<dbReference type="SUPFAM" id="SSF57997">
    <property type="entry name" value="Tropomyosin"/>
    <property type="match status" value="1"/>
</dbReference>
<evidence type="ECO:0000256" key="2">
    <source>
        <dbReference type="SAM" id="SignalP"/>
    </source>
</evidence>
<evidence type="ECO:0000313" key="4">
    <source>
        <dbReference type="EMBL" id="EUC51170.1"/>
    </source>
</evidence>
<accession>W6ZM79</accession>
<feature type="region of interest" description="Disordered" evidence="1">
    <location>
        <begin position="24"/>
        <end position="55"/>
    </location>
</feature>
<dbReference type="Pfam" id="PF01822">
    <property type="entry name" value="WSC"/>
    <property type="match status" value="1"/>
</dbReference>
<dbReference type="GeneID" id="19121943"/>
<feature type="compositionally biased region" description="Basic and acidic residues" evidence="1">
    <location>
        <begin position="162"/>
        <end position="194"/>
    </location>
</feature>
<feature type="signal peptide" evidence="2">
    <location>
        <begin position="1"/>
        <end position="18"/>
    </location>
</feature>
<feature type="domain" description="WSC" evidence="3">
    <location>
        <begin position="216"/>
        <end position="306"/>
    </location>
</feature>
<protein>
    <recommendedName>
        <fullName evidence="3">WSC domain-containing protein</fullName>
    </recommendedName>
</protein>
<organism evidence="4 5">
    <name type="scientific">Bipolaris oryzae ATCC 44560</name>
    <dbReference type="NCBI Taxonomy" id="930090"/>
    <lineage>
        <taxon>Eukaryota</taxon>
        <taxon>Fungi</taxon>
        <taxon>Dikarya</taxon>
        <taxon>Ascomycota</taxon>
        <taxon>Pezizomycotina</taxon>
        <taxon>Dothideomycetes</taxon>
        <taxon>Pleosporomycetidae</taxon>
        <taxon>Pleosporales</taxon>
        <taxon>Pleosporineae</taxon>
        <taxon>Pleosporaceae</taxon>
        <taxon>Bipolaris</taxon>
    </lineage>
</organism>
<dbReference type="EMBL" id="KI963919">
    <property type="protein sequence ID" value="EUC51170.1"/>
    <property type="molecule type" value="Genomic_DNA"/>
</dbReference>
<dbReference type="InterPro" id="IPR002889">
    <property type="entry name" value="WSC_carb-bd"/>
</dbReference>
<dbReference type="AlphaFoldDB" id="W6ZM79"/>
<proteinExistence type="predicted"/>
<name>W6ZM79_COCMI</name>
<dbReference type="Proteomes" id="UP000054032">
    <property type="component" value="Unassembled WGS sequence"/>
</dbReference>
<reference evidence="4 5" key="1">
    <citation type="journal article" date="2013" name="PLoS Genet.">
        <title>Comparative genome structure, secondary metabolite, and effector coding capacity across Cochliobolus pathogens.</title>
        <authorList>
            <person name="Condon B.J."/>
            <person name="Leng Y."/>
            <person name="Wu D."/>
            <person name="Bushley K.E."/>
            <person name="Ohm R.A."/>
            <person name="Otillar R."/>
            <person name="Martin J."/>
            <person name="Schackwitz W."/>
            <person name="Grimwood J."/>
            <person name="MohdZainudin N."/>
            <person name="Xue C."/>
            <person name="Wang R."/>
            <person name="Manning V.A."/>
            <person name="Dhillon B."/>
            <person name="Tu Z.J."/>
            <person name="Steffenson B.J."/>
            <person name="Salamov A."/>
            <person name="Sun H."/>
            <person name="Lowry S."/>
            <person name="LaButti K."/>
            <person name="Han J."/>
            <person name="Copeland A."/>
            <person name="Lindquist E."/>
            <person name="Barry K."/>
            <person name="Schmutz J."/>
            <person name="Baker S.E."/>
            <person name="Ciuffetti L.M."/>
            <person name="Grigoriev I.V."/>
            <person name="Zhong S."/>
            <person name="Turgeon B.G."/>
        </authorList>
    </citation>
    <scope>NUCLEOTIDE SEQUENCE [LARGE SCALE GENOMIC DNA]</scope>
    <source>
        <strain evidence="4 5">ATCC 44560</strain>
    </source>
</reference>